<keyword evidence="4" id="KW-1185">Reference proteome</keyword>
<dbReference type="PROSITE" id="PS00455">
    <property type="entry name" value="AMP_BINDING"/>
    <property type="match status" value="1"/>
</dbReference>
<dbReference type="InterPro" id="IPR025110">
    <property type="entry name" value="AMP-bd_C"/>
</dbReference>
<dbReference type="InterPro" id="IPR020845">
    <property type="entry name" value="AMP-binding_CS"/>
</dbReference>
<gene>
    <name evidence="3" type="ORF">ACFSFY_01145</name>
</gene>
<dbReference type="PANTHER" id="PTHR43201">
    <property type="entry name" value="ACYL-COA SYNTHETASE"/>
    <property type="match status" value="1"/>
</dbReference>
<evidence type="ECO:0000313" key="3">
    <source>
        <dbReference type="EMBL" id="MFD1926680.1"/>
    </source>
</evidence>
<dbReference type="InterPro" id="IPR042099">
    <property type="entry name" value="ANL_N_sf"/>
</dbReference>
<organism evidence="3 4">
    <name type="scientific">Sporosarcina siberiensis</name>
    <dbReference type="NCBI Taxonomy" id="1365606"/>
    <lineage>
        <taxon>Bacteria</taxon>
        <taxon>Bacillati</taxon>
        <taxon>Bacillota</taxon>
        <taxon>Bacilli</taxon>
        <taxon>Bacillales</taxon>
        <taxon>Caryophanaceae</taxon>
        <taxon>Sporosarcina</taxon>
    </lineage>
</organism>
<comment type="caution">
    <text evidence="3">The sequence shown here is derived from an EMBL/GenBank/DDBJ whole genome shotgun (WGS) entry which is preliminary data.</text>
</comment>
<name>A0ABW4SCU7_9BACL</name>
<protein>
    <submittedName>
        <fullName evidence="3">AMP-binding protein</fullName>
    </submittedName>
</protein>
<proteinExistence type="predicted"/>
<dbReference type="SUPFAM" id="SSF56801">
    <property type="entry name" value="Acetyl-CoA synthetase-like"/>
    <property type="match status" value="1"/>
</dbReference>
<accession>A0ABW4SCU7</accession>
<dbReference type="InterPro" id="IPR000873">
    <property type="entry name" value="AMP-dep_synth/lig_dom"/>
</dbReference>
<dbReference type="Gene3D" id="3.40.50.12780">
    <property type="entry name" value="N-terminal domain of ligase-like"/>
    <property type="match status" value="1"/>
</dbReference>
<dbReference type="Proteomes" id="UP001597218">
    <property type="component" value="Unassembled WGS sequence"/>
</dbReference>
<dbReference type="EMBL" id="JBHUGI010000002">
    <property type="protein sequence ID" value="MFD1926680.1"/>
    <property type="molecule type" value="Genomic_DNA"/>
</dbReference>
<feature type="domain" description="AMP-binding enzyme C-terminal" evidence="2">
    <location>
        <begin position="406"/>
        <end position="481"/>
    </location>
</feature>
<dbReference type="InterPro" id="IPR045851">
    <property type="entry name" value="AMP-bd_C_sf"/>
</dbReference>
<sequence length="498" mass="55651">MDHESTWIIKRTALSNNRTAFIELHSGVTWTYAKLKSRIHHWASYFKLNGYKKGERVAILAPNSPDLFALMFACELRGLIYVPLNWRLSHFEINNLLNDCTPSILLFHASYQSKIEEVHFHTKILLNSIDHIELDLSVLNPVRTISTDPWMIIYTGGTTGIAKGVVLSKKAINANAVNTIASWGLSEKDVTINYMPLFHTGGINALSMPLLMAGGTVVIGNTFDCEEALKATDTYKATISLFVPTMYHSMIHTTYFKESTFPTMNVFISGGAPCPKLIYHAFHNKGLNFKEGYGLTEAGPNNFFIRSEDSILKIGSVGKCMLLNSVKVLTEEGIPCGMGEVGELYIKGPHVFSLYWENKIETTKTLDNGWLRTGDLAKYDTDGDFYIVGRKKDVIITGGENVYPQEVEQLLLQINGISEAAVLGKEDLLWGEIIIAFISLKAGVILNKERTIEHCKRFLGTYKIPKEVIILPELPKTHVGKIDKKALQMLLKSTNKKA</sequence>
<dbReference type="Pfam" id="PF13193">
    <property type="entry name" value="AMP-binding_C"/>
    <property type="match status" value="1"/>
</dbReference>
<evidence type="ECO:0000313" key="4">
    <source>
        <dbReference type="Proteomes" id="UP001597218"/>
    </source>
</evidence>
<dbReference type="RefSeq" id="WP_381535328.1">
    <property type="nucleotide sequence ID" value="NZ_JBHUGI010000002.1"/>
</dbReference>
<evidence type="ECO:0000259" key="1">
    <source>
        <dbReference type="Pfam" id="PF00501"/>
    </source>
</evidence>
<reference evidence="4" key="1">
    <citation type="journal article" date="2019" name="Int. J. Syst. Evol. Microbiol.">
        <title>The Global Catalogue of Microorganisms (GCM) 10K type strain sequencing project: providing services to taxonomists for standard genome sequencing and annotation.</title>
        <authorList>
            <consortium name="The Broad Institute Genomics Platform"/>
            <consortium name="The Broad Institute Genome Sequencing Center for Infectious Disease"/>
            <person name="Wu L."/>
            <person name="Ma J."/>
        </authorList>
    </citation>
    <scope>NUCLEOTIDE SEQUENCE [LARGE SCALE GENOMIC DNA]</scope>
    <source>
        <strain evidence="4">CGMCC 4.7177</strain>
    </source>
</reference>
<feature type="domain" description="AMP-dependent synthetase/ligase" evidence="1">
    <location>
        <begin position="16"/>
        <end position="356"/>
    </location>
</feature>
<dbReference type="Pfam" id="PF00501">
    <property type="entry name" value="AMP-binding"/>
    <property type="match status" value="1"/>
</dbReference>
<dbReference type="Gene3D" id="3.30.300.30">
    <property type="match status" value="1"/>
</dbReference>
<dbReference type="PANTHER" id="PTHR43201:SF32">
    <property type="entry name" value="2-SUCCINYLBENZOATE--COA LIGASE, CHLOROPLASTIC_PEROXISOMAL"/>
    <property type="match status" value="1"/>
</dbReference>
<evidence type="ECO:0000259" key="2">
    <source>
        <dbReference type="Pfam" id="PF13193"/>
    </source>
</evidence>